<evidence type="ECO:0000313" key="2">
    <source>
        <dbReference type="EMBL" id="MCI0184578.1"/>
    </source>
</evidence>
<evidence type="ECO:0000256" key="1">
    <source>
        <dbReference type="SAM" id="MobiDB-lite"/>
    </source>
</evidence>
<reference evidence="2" key="1">
    <citation type="submission" date="2022-03" db="EMBL/GenBank/DDBJ databases">
        <title>Draft Genome Sequence of Firmicute Strain S0AB, a Heterotrophic Iron/Sulfur-Oxidizing Extreme Acidophile.</title>
        <authorList>
            <person name="Vergara E."/>
            <person name="Pakostova E."/>
            <person name="Johnson D.B."/>
            <person name="Holmes D.S."/>
        </authorList>
    </citation>
    <scope>NUCLEOTIDE SEQUENCE</scope>
    <source>
        <strain evidence="2">S0AB</strain>
    </source>
</reference>
<organism evidence="2 3">
    <name type="scientific">Sulfoacidibacillus ferrooxidans</name>
    <dbReference type="NCBI Taxonomy" id="2005001"/>
    <lineage>
        <taxon>Bacteria</taxon>
        <taxon>Bacillati</taxon>
        <taxon>Bacillota</taxon>
        <taxon>Bacilli</taxon>
        <taxon>Bacillales</taxon>
        <taxon>Alicyclobacillaceae</taxon>
        <taxon>Sulfoacidibacillus</taxon>
    </lineage>
</organism>
<dbReference type="EMBL" id="JALBUF010000017">
    <property type="protein sequence ID" value="MCI0184578.1"/>
    <property type="molecule type" value="Genomic_DNA"/>
</dbReference>
<proteinExistence type="predicted"/>
<gene>
    <name evidence="2" type="ORF">MM817_02875</name>
</gene>
<sequence length="155" mass="17698">MRHYKIPLLNESDHTILTDESTTPILFAVSFGNSRRARTMLCNLISRVSGRPTDDQPSDGECAHPRKTLWSSETHPPVVIGCVDHAPTRKLLREQVHTLHDGIIYHQSIGHQPCKRRLGTCDQWRTIWRGHMATYGENSKGRFHNAVEYSMQVIS</sequence>
<dbReference type="AlphaFoldDB" id="A0A9X1VAU4"/>
<accession>A0A9X1VAU4</accession>
<protein>
    <submittedName>
        <fullName evidence="2">Uncharacterized protein</fullName>
    </submittedName>
</protein>
<evidence type="ECO:0000313" key="3">
    <source>
        <dbReference type="Proteomes" id="UP001139263"/>
    </source>
</evidence>
<name>A0A9X1VAU4_9BACL</name>
<dbReference type="Proteomes" id="UP001139263">
    <property type="component" value="Unassembled WGS sequence"/>
</dbReference>
<feature type="region of interest" description="Disordered" evidence="1">
    <location>
        <begin position="49"/>
        <end position="68"/>
    </location>
</feature>
<comment type="caution">
    <text evidence="2">The sequence shown here is derived from an EMBL/GenBank/DDBJ whole genome shotgun (WGS) entry which is preliminary data.</text>
</comment>
<keyword evidence="3" id="KW-1185">Reference proteome</keyword>